<proteinExistence type="predicted"/>
<name>A0A0M3HHX4_ASCLU</name>
<dbReference type="AlphaFoldDB" id="A0A0M3HHX4"/>
<accession>A0A0M3HHX4</accession>
<evidence type="ECO:0000313" key="1">
    <source>
        <dbReference type="Proteomes" id="UP000036681"/>
    </source>
</evidence>
<keyword evidence="1" id="KW-1185">Reference proteome</keyword>
<organism evidence="1 2">
    <name type="scientific">Ascaris lumbricoides</name>
    <name type="common">Giant roundworm</name>
    <dbReference type="NCBI Taxonomy" id="6252"/>
    <lineage>
        <taxon>Eukaryota</taxon>
        <taxon>Metazoa</taxon>
        <taxon>Ecdysozoa</taxon>
        <taxon>Nematoda</taxon>
        <taxon>Chromadorea</taxon>
        <taxon>Rhabditida</taxon>
        <taxon>Spirurina</taxon>
        <taxon>Ascaridomorpha</taxon>
        <taxon>Ascaridoidea</taxon>
        <taxon>Ascarididae</taxon>
        <taxon>Ascaris</taxon>
    </lineage>
</organism>
<reference evidence="2" key="1">
    <citation type="submission" date="2017-02" db="UniProtKB">
        <authorList>
            <consortium name="WormBaseParasite"/>
        </authorList>
    </citation>
    <scope>IDENTIFICATION</scope>
</reference>
<protein>
    <submittedName>
        <fullName evidence="2">TH1 domain-containing protein</fullName>
    </submittedName>
</protein>
<dbReference type="WBParaSite" id="ALUE_0000111901-mRNA-1">
    <property type="protein sequence ID" value="ALUE_0000111901-mRNA-1"/>
    <property type="gene ID" value="ALUE_0000111901"/>
</dbReference>
<dbReference type="Proteomes" id="UP000036681">
    <property type="component" value="Unplaced"/>
</dbReference>
<sequence length="138" mass="15776">MDSSIRVIAESIRGVRESPDLGKSLVWPTPPAVLHAFVEKLKKMHELWRAKVIISRMPGYLIPSIPQKLAAYEAFNGKRAEWGYTRLWKGDYLDMPEEIEAPGQVEEYRSAIDALKQAHSFSKVLFSSYIQVFIQVLI</sequence>
<evidence type="ECO:0000313" key="2">
    <source>
        <dbReference type="WBParaSite" id="ALUE_0000111901-mRNA-1"/>
    </source>
</evidence>